<evidence type="ECO:0008006" key="3">
    <source>
        <dbReference type="Google" id="ProtNLM"/>
    </source>
</evidence>
<protein>
    <recommendedName>
        <fullName evidence="3">Type III secretion protein</fullName>
    </recommendedName>
</protein>
<proteinExistence type="predicted"/>
<accession>A0A1Y3NSY4</accession>
<dbReference type="OrthoDB" id="7013311at2"/>
<gene>
    <name evidence="1" type="ORF">AUC60_27060</name>
</gene>
<evidence type="ECO:0000313" key="2">
    <source>
        <dbReference type="Proteomes" id="UP000195440"/>
    </source>
</evidence>
<dbReference type="Proteomes" id="UP000195440">
    <property type="component" value="Unassembled WGS sequence"/>
</dbReference>
<comment type="caution">
    <text evidence="1">The sequence shown here is derived from an EMBL/GenBank/DDBJ whole genome shotgun (WGS) entry which is preliminary data.</text>
</comment>
<dbReference type="RefSeq" id="WP_087274735.1">
    <property type="nucleotide sequence ID" value="NZ_JBJGBV010000002.1"/>
</dbReference>
<reference evidence="1 2" key="1">
    <citation type="journal article" date="2017" name="Syst. Appl. Microbiol.">
        <title>Pseudomonas caspiana sp. nov., a citrus pathogen in the Pseudomonas syringae phylogenetic group.</title>
        <authorList>
            <person name="Busquets A."/>
            <person name="Gomila M."/>
            <person name="Beiki F."/>
            <person name="Mulet M."/>
            <person name="Rahimian H."/>
            <person name="Garcia-Valdes E."/>
            <person name="Lalucat J."/>
        </authorList>
    </citation>
    <scope>NUCLEOTIDE SEQUENCE [LARGE SCALE GENOMIC DNA]</scope>
    <source>
        <strain evidence="1 2">FBF102</strain>
    </source>
</reference>
<keyword evidence="2" id="KW-1185">Reference proteome</keyword>
<dbReference type="AlphaFoldDB" id="A0A1Y3NSY4"/>
<name>A0A1Y3NSY4_9PSED</name>
<dbReference type="EMBL" id="LOHF01000048">
    <property type="protein sequence ID" value="OUM70725.1"/>
    <property type="molecule type" value="Genomic_DNA"/>
</dbReference>
<sequence length="188" mass="21507">MSPALAQQWLQWWARPWQWADPSWSEVITEQRLSDAQFAWLSEVYPDRLAVAFGVQVCSPTPPDPMLVSLLQADEHRESLLAVVEHLCTARATRLLPDENLRPWCRSVAKALRPGSWLPDEPVDPLQLLAQWRGEAQWQRLKLLWPRAVAATVTASPCAEPKRLDMLWRAALQRVLEEPDVHSSHAQL</sequence>
<organism evidence="1 2">
    <name type="scientific">Pseudomonas caspiana</name>
    <dbReference type="NCBI Taxonomy" id="1451454"/>
    <lineage>
        <taxon>Bacteria</taxon>
        <taxon>Pseudomonadati</taxon>
        <taxon>Pseudomonadota</taxon>
        <taxon>Gammaproteobacteria</taxon>
        <taxon>Pseudomonadales</taxon>
        <taxon>Pseudomonadaceae</taxon>
        <taxon>Pseudomonas</taxon>
    </lineage>
</organism>
<evidence type="ECO:0000313" key="1">
    <source>
        <dbReference type="EMBL" id="OUM70725.1"/>
    </source>
</evidence>